<feature type="region of interest" description="Disordered" evidence="1">
    <location>
        <begin position="43"/>
        <end position="64"/>
    </location>
</feature>
<protein>
    <submittedName>
        <fullName evidence="2">Uncharacterized protein</fullName>
    </submittedName>
</protein>
<reference evidence="2 3" key="1">
    <citation type="journal article" date="2005" name="PLoS Biol.">
        <title>The genomes of Oryza sativa: a history of duplications.</title>
        <authorList>
            <person name="Yu J."/>
            <person name="Wang J."/>
            <person name="Lin W."/>
            <person name="Li S."/>
            <person name="Li H."/>
            <person name="Zhou J."/>
            <person name="Ni P."/>
            <person name="Dong W."/>
            <person name="Hu S."/>
            <person name="Zeng C."/>
            <person name="Zhang J."/>
            <person name="Zhang Y."/>
            <person name="Li R."/>
            <person name="Xu Z."/>
            <person name="Li S."/>
            <person name="Li X."/>
            <person name="Zheng H."/>
            <person name="Cong L."/>
            <person name="Lin L."/>
            <person name="Yin J."/>
            <person name="Geng J."/>
            <person name="Li G."/>
            <person name="Shi J."/>
            <person name="Liu J."/>
            <person name="Lv H."/>
            <person name="Li J."/>
            <person name="Wang J."/>
            <person name="Deng Y."/>
            <person name="Ran L."/>
            <person name="Shi X."/>
            <person name="Wang X."/>
            <person name="Wu Q."/>
            <person name="Li C."/>
            <person name="Ren X."/>
            <person name="Wang J."/>
            <person name="Wang X."/>
            <person name="Li D."/>
            <person name="Liu D."/>
            <person name="Zhang X."/>
            <person name="Ji Z."/>
            <person name="Zhao W."/>
            <person name="Sun Y."/>
            <person name="Zhang Z."/>
            <person name="Bao J."/>
            <person name="Han Y."/>
            <person name="Dong L."/>
            <person name="Ji J."/>
            <person name="Chen P."/>
            <person name="Wu S."/>
            <person name="Liu J."/>
            <person name="Xiao Y."/>
            <person name="Bu D."/>
            <person name="Tan J."/>
            <person name="Yang L."/>
            <person name="Ye C."/>
            <person name="Zhang J."/>
            <person name="Xu J."/>
            <person name="Zhou Y."/>
            <person name="Yu Y."/>
            <person name="Zhang B."/>
            <person name="Zhuang S."/>
            <person name="Wei H."/>
            <person name="Liu B."/>
            <person name="Lei M."/>
            <person name="Yu H."/>
            <person name="Li Y."/>
            <person name="Xu H."/>
            <person name="Wei S."/>
            <person name="He X."/>
            <person name="Fang L."/>
            <person name="Zhang Z."/>
            <person name="Zhang Y."/>
            <person name="Huang X."/>
            <person name="Su Z."/>
            <person name="Tong W."/>
            <person name="Li J."/>
            <person name="Tong Z."/>
            <person name="Li S."/>
            <person name="Ye J."/>
            <person name="Wang L."/>
            <person name="Fang L."/>
            <person name="Lei T."/>
            <person name="Chen C."/>
            <person name="Chen H."/>
            <person name="Xu Z."/>
            <person name="Li H."/>
            <person name="Huang H."/>
            <person name="Zhang F."/>
            <person name="Xu H."/>
            <person name="Li N."/>
            <person name="Zhao C."/>
            <person name="Li S."/>
            <person name="Dong L."/>
            <person name="Huang Y."/>
            <person name="Li L."/>
            <person name="Xi Y."/>
            <person name="Qi Q."/>
            <person name="Li W."/>
            <person name="Zhang B."/>
            <person name="Hu W."/>
            <person name="Zhang Y."/>
            <person name="Tian X."/>
            <person name="Jiao Y."/>
            <person name="Liang X."/>
            <person name="Jin J."/>
            <person name="Gao L."/>
            <person name="Zheng W."/>
            <person name="Hao B."/>
            <person name="Liu S."/>
            <person name="Wang W."/>
            <person name="Yuan L."/>
            <person name="Cao M."/>
            <person name="McDermott J."/>
            <person name="Samudrala R."/>
            <person name="Wang J."/>
            <person name="Wong G.K."/>
            <person name="Yang H."/>
        </authorList>
    </citation>
    <scope>NUCLEOTIDE SEQUENCE [LARGE SCALE GENOMIC DNA]</scope>
    <source>
        <strain evidence="3">cv. 93-11</strain>
    </source>
</reference>
<feature type="region of interest" description="Disordered" evidence="1">
    <location>
        <begin position="123"/>
        <end position="168"/>
    </location>
</feature>
<organism evidence="2 3">
    <name type="scientific">Oryza sativa subsp. indica</name>
    <name type="common">Rice</name>
    <dbReference type="NCBI Taxonomy" id="39946"/>
    <lineage>
        <taxon>Eukaryota</taxon>
        <taxon>Viridiplantae</taxon>
        <taxon>Streptophyta</taxon>
        <taxon>Embryophyta</taxon>
        <taxon>Tracheophyta</taxon>
        <taxon>Spermatophyta</taxon>
        <taxon>Magnoliopsida</taxon>
        <taxon>Liliopsida</taxon>
        <taxon>Poales</taxon>
        <taxon>Poaceae</taxon>
        <taxon>BOP clade</taxon>
        <taxon>Oryzoideae</taxon>
        <taxon>Oryzeae</taxon>
        <taxon>Oryzinae</taxon>
        <taxon>Oryza</taxon>
        <taxon>Oryza sativa</taxon>
    </lineage>
</organism>
<dbReference type="Proteomes" id="UP000007015">
    <property type="component" value="Chromosome 11"/>
</dbReference>
<dbReference type="HOGENOM" id="CLU_1333826_0_0_1"/>
<proteinExistence type="predicted"/>
<gene>
    <name evidence="2" type="ORF">OsI_35995</name>
</gene>
<evidence type="ECO:0000313" key="3">
    <source>
        <dbReference type="Proteomes" id="UP000007015"/>
    </source>
</evidence>
<evidence type="ECO:0000256" key="1">
    <source>
        <dbReference type="SAM" id="MobiDB-lite"/>
    </source>
</evidence>
<dbReference type="EMBL" id="CM000136">
    <property type="protein sequence ID" value="EAY80815.1"/>
    <property type="molecule type" value="Genomic_DNA"/>
</dbReference>
<keyword evidence="3" id="KW-1185">Reference proteome</keyword>
<evidence type="ECO:0000313" key="2">
    <source>
        <dbReference type="EMBL" id="EAY80815.1"/>
    </source>
</evidence>
<dbReference type="AlphaFoldDB" id="A2ZDY1"/>
<sequence length="206" mass="22187">MAASAIVPQVEEKSSLLLVVVDGVGGEQQGGGGHEEAPVEEAGAAMETGSRGGDGGDGGAGGGRAGAAMWGGARLGRRAPFFFPLIPDRGNGSAGRMARGSWKGRRPVRRLERAAARERLERRPVGVASEEATRWRGEKATQGGGRRTRRGGRSGRGEEIDPREERSRDGRRLMPLDMAIGWFRLCVYVRCVCCVRNQDHHYGFFK</sequence>
<dbReference type="Gramene" id="BGIOSGA034049-TA">
    <property type="protein sequence ID" value="BGIOSGA034049-PA"/>
    <property type="gene ID" value="BGIOSGA034049"/>
</dbReference>
<feature type="compositionally biased region" description="Basic and acidic residues" evidence="1">
    <location>
        <begin position="155"/>
        <end position="168"/>
    </location>
</feature>
<feature type="compositionally biased region" description="Gly residues" evidence="1">
    <location>
        <begin position="50"/>
        <end position="64"/>
    </location>
</feature>
<name>A2ZDY1_ORYSI</name>
<accession>A2ZDY1</accession>